<keyword evidence="2" id="KW-1185">Reference proteome</keyword>
<gene>
    <name evidence="1" type="ORF">Vau01_063840</name>
</gene>
<dbReference type="Proteomes" id="UP000612585">
    <property type="component" value="Unassembled WGS sequence"/>
</dbReference>
<reference evidence="1" key="1">
    <citation type="submission" date="2021-01" db="EMBL/GenBank/DDBJ databases">
        <title>Whole genome shotgun sequence of Virgisporangium aurantiacum NBRC 16421.</title>
        <authorList>
            <person name="Komaki H."/>
            <person name="Tamura T."/>
        </authorList>
    </citation>
    <scope>NUCLEOTIDE SEQUENCE</scope>
    <source>
        <strain evidence="1">NBRC 16421</strain>
    </source>
</reference>
<dbReference type="EMBL" id="BOPG01000043">
    <property type="protein sequence ID" value="GIJ58868.1"/>
    <property type="molecule type" value="Genomic_DNA"/>
</dbReference>
<proteinExistence type="predicted"/>
<organism evidence="1 2">
    <name type="scientific">Virgisporangium aurantiacum</name>
    <dbReference type="NCBI Taxonomy" id="175570"/>
    <lineage>
        <taxon>Bacteria</taxon>
        <taxon>Bacillati</taxon>
        <taxon>Actinomycetota</taxon>
        <taxon>Actinomycetes</taxon>
        <taxon>Micromonosporales</taxon>
        <taxon>Micromonosporaceae</taxon>
        <taxon>Virgisporangium</taxon>
    </lineage>
</organism>
<dbReference type="AlphaFoldDB" id="A0A8J3ZCT6"/>
<evidence type="ECO:0000313" key="2">
    <source>
        <dbReference type="Proteomes" id="UP000612585"/>
    </source>
</evidence>
<sequence length="70" mass="7577">MDSEGACGRVNGKRVDLLWQIQAVTLVTSWHDLGIYVRGARSYCQYQVDDTQAQSGGTRSTPGAAVSCLE</sequence>
<name>A0A8J3ZCT6_9ACTN</name>
<evidence type="ECO:0000313" key="1">
    <source>
        <dbReference type="EMBL" id="GIJ58868.1"/>
    </source>
</evidence>
<comment type="caution">
    <text evidence="1">The sequence shown here is derived from an EMBL/GenBank/DDBJ whole genome shotgun (WGS) entry which is preliminary data.</text>
</comment>
<protein>
    <submittedName>
        <fullName evidence="1">Uncharacterized protein</fullName>
    </submittedName>
</protein>
<accession>A0A8J3ZCT6</accession>